<dbReference type="InterPro" id="IPR001623">
    <property type="entry name" value="DnaJ_domain"/>
</dbReference>
<dbReference type="GO" id="GO:0101031">
    <property type="term" value="C:protein folding chaperone complex"/>
    <property type="evidence" value="ECO:0007669"/>
    <property type="project" value="EnsemblFungi"/>
</dbReference>
<proteinExistence type="predicted"/>
<feature type="coiled-coil region" evidence="4">
    <location>
        <begin position="347"/>
        <end position="393"/>
    </location>
</feature>
<dbReference type="PANTHER" id="PTHR43999:SF1">
    <property type="entry name" value="DNAJ HOMOLOG SUBFAMILY C MEMBER 2"/>
    <property type="match status" value="1"/>
</dbReference>
<dbReference type="OrthoDB" id="1690618at2759"/>
<evidence type="ECO:0000313" key="8">
    <source>
        <dbReference type="Proteomes" id="UP000053815"/>
    </source>
</evidence>
<evidence type="ECO:0000313" key="7">
    <source>
        <dbReference type="EMBL" id="GAN01165.1"/>
    </source>
</evidence>
<feature type="region of interest" description="Disordered" evidence="5">
    <location>
        <begin position="287"/>
        <end position="312"/>
    </location>
</feature>
<dbReference type="Pfam" id="PF26185">
    <property type="entry name" value="Zuotin_N"/>
    <property type="match status" value="1"/>
</dbReference>
<dbReference type="InterPro" id="IPR058871">
    <property type="entry name" value="Zuotin_N"/>
</dbReference>
<dbReference type="GO" id="GO:0035556">
    <property type="term" value="P:intracellular signal transduction"/>
    <property type="evidence" value="ECO:0007669"/>
    <property type="project" value="EnsemblFungi"/>
</dbReference>
<dbReference type="STRING" id="91626.A0A0C9LQ15"/>
<dbReference type="Pfam" id="PF21884">
    <property type="entry name" value="ZUO1-like_ZHD"/>
    <property type="match status" value="1"/>
</dbReference>
<dbReference type="PROSITE" id="PS50076">
    <property type="entry name" value="DNAJ_2"/>
    <property type="match status" value="1"/>
</dbReference>
<dbReference type="PANTHER" id="PTHR43999">
    <property type="entry name" value="DNAJ HOMOLOG SUBFAMILY C MEMBER 2"/>
    <property type="match status" value="1"/>
</dbReference>
<dbReference type="GO" id="GO:0000054">
    <property type="term" value="P:ribosomal subunit export from nucleus"/>
    <property type="evidence" value="ECO:0007669"/>
    <property type="project" value="EnsemblFungi"/>
</dbReference>
<evidence type="ECO:0000256" key="2">
    <source>
        <dbReference type="ARBA" id="ARBA00022490"/>
    </source>
</evidence>
<dbReference type="CDD" id="cd23953">
    <property type="entry name" value="zuotin_NTD"/>
    <property type="match status" value="1"/>
</dbReference>
<reference evidence="7" key="1">
    <citation type="submission" date="2014-09" db="EMBL/GenBank/DDBJ databases">
        <title>Draft genome sequence of an oleaginous Mucoromycotina fungus Mucor ambiguus NBRC6742.</title>
        <authorList>
            <person name="Takeda I."/>
            <person name="Yamane N."/>
            <person name="Morita T."/>
            <person name="Tamano K."/>
            <person name="Machida M."/>
            <person name="Baker S."/>
            <person name="Koike H."/>
        </authorList>
    </citation>
    <scope>NUCLEOTIDE SEQUENCE</scope>
    <source>
        <strain evidence="7">NBRC 6742</strain>
    </source>
</reference>
<dbReference type="GO" id="GO:0030544">
    <property type="term" value="F:Hsp70 protein binding"/>
    <property type="evidence" value="ECO:0007669"/>
    <property type="project" value="InterPro"/>
</dbReference>
<gene>
    <name evidence="7" type="ORF">MAM1_0005c00596</name>
</gene>
<evidence type="ECO:0000256" key="3">
    <source>
        <dbReference type="ARBA" id="ARBA00023186"/>
    </source>
</evidence>
<dbReference type="GO" id="GO:0006364">
    <property type="term" value="P:rRNA processing"/>
    <property type="evidence" value="ECO:0007669"/>
    <property type="project" value="EnsemblFungi"/>
</dbReference>
<dbReference type="InterPro" id="IPR044634">
    <property type="entry name" value="Zuotin/DnaJC2"/>
</dbReference>
<dbReference type="GO" id="GO:0043022">
    <property type="term" value="F:ribosome binding"/>
    <property type="evidence" value="ECO:0007669"/>
    <property type="project" value="EnsemblFungi"/>
</dbReference>
<dbReference type="InterPro" id="IPR018253">
    <property type="entry name" value="DnaJ_domain_CS"/>
</dbReference>
<dbReference type="InterPro" id="IPR036869">
    <property type="entry name" value="J_dom_sf"/>
</dbReference>
<evidence type="ECO:0000256" key="4">
    <source>
        <dbReference type="SAM" id="Coils"/>
    </source>
</evidence>
<dbReference type="SUPFAM" id="SSF46565">
    <property type="entry name" value="Chaperone J-domain"/>
    <property type="match status" value="1"/>
</dbReference>
<dbReference type="EMBL" id="DF836294">
    <property type="protein sequence ID" value="GAN01165.1"/>
    <property type="molecule type" value="Genomic_DNA"/>
</dbReference>
<dbReference type="SMART" id="SM00271">
    <property type="entry name" value="DnaJ"/>
    <property type="match status" value="1"/>
</dbReference>
<dbReference type="GO" id="GO:0006452">
    <property type="term" value="P:translational frameshifting"/>
    <property type="evidence" value="ECO:0007669"/>
    <property type="project" value="EnsemblFungi"/>
</dbReference>
<keyword evidence="8" id="KW-1185">Reference proteome</keyword>
<dbReference type="InterPro" id="IPR032003">
    <property type="entry name" value="RAC_head"/>
</dbReference>
<dbReference type="Gene3D" id="1.10.287.110">
    <property type="entry name" value="DnaJ domain"/>
    <property type="match status" value="1"/>
</dbReference>
<keyword evidence="4" id="KW-0175">Coiled coil</keyword>
<dbReference type="GO" id="GO:0005829">
    <property type="term" value="C:cytosol"/>
    <property type="evidence" value="ECO:0007669"/>
    <property type="project" value="EnsemblFungi"/>
</dbReference>
<dbReference type="CDD" id="cd06257">
    <property type="entry name" value="DnaJ"/>
    <property type="match status" value="1"/>
</dbReference>
<evidence type="ECO:0000256" key="1">
    <source>
        <dbReference type="ARBA" id="ARBA00004496"/>
    </source>
</evidence>
<dbReference type="GO" id="GO:0005840">
    <property type="term" value="C:ribosome"/>
    <property type="evidence" value="ECO:0007669"/>
    <property type="project" value="EnsemblFungi"/>
</dbReference>
<feature type="compositionally biased region" description="Basic and acidic residues" evidence="5">
    <location>
        <begin position="287"/>
        <end position="304"/>
    </location>
</feature>
<name>A0A0C9LQ15_9FUNG</name>
<dbReference type="GO" id="GO:0051083">
    <property type="term" value="P:'de novo' cotranslational protein folding"/>
    <property type="evidence" value="ECO:0007669"/>
    <property type="project" value="EnsemblFungi"/>
</dbReference>
<accession>A0A0C9LQ15</accession>
<keyword evidence="2" id="KW-0963">Cytoplasm</keyword>
<comment type="subcellular location">
    <subcellularLocation>
        <location evidence="1">Cytoplasm</location>
    </subcellularLocation>
</comment>
<dbReference type="InterPro" id="IPR042569">
    <property type="entry name" value="RAC_head_sf"/>
</dbReference>
<dbReference type="Pfam" id="PF00226">
    <property type="entry name" value="DnaJ"/>
    <property type="match status" value="1"/>
</dbReference>
<dbReference type="AlphaFoldDB" id="A0A0C9LQ15"/>
<dbReference type="Gene3D" id="1.10.8.840">
    <property type="entry name" value="Ribosome-associated complex head domain"/>
    <property type="match status" value="1"/>
</dbReference>
<evidence type="ECO:0000256" key="5">
    <source>
        <dbReference type="SAM" id="MobiDB-lite"/>
    </source>
</evidence>
<dbReference type="PROSITE" id="PS00636">
    <property type="entry name" value="DNAJ_1"/>
    <property type="match status" value="1"/>
</dbReference>
<dbReference type="GO" id="GO:0005730">
    <property type="term" value="C:nucleolus"/>
    <property type="evidence" value="ECO:0007669"/>
    <property type="project" value="EnsemblFungi"/>
</dbReference>
<dbReference type="Proteomes" id="UP000053815">
    <property type="component" value="Unassembled WGS sequence"/>
</dbReference>
<organism evidence="7">
    <name type="scientific">Mucor ambiguus</name>
    <dbReference type="NCBI Taxonomy" id="91626"/>
    <lineage>
        <taxon>Eukaryota</taxon>
        <taxon>Fungi</taxon>
        <taxon>Fungi incertae sedis</taxon>
        <taxon>Mucoromycota</taxon>
        <taxon>Mucoromycotina</taxon>
        <taxon>Mucoromycetes</taxon>
        <taxon>Mucorales</taxon>
        <taxon>Mucorineae</taxon>
        <taxon>Mucoraceae</taxon>
        <taxon>Mucor</taxon>
    </lineage>
</organism>
<sequence length="472" mass="53516">MQRIPLSSDCQCQGDLASGLRREKGYENFVPQFYLVLSSTQPSYNMSLTLDFLLPPPPASYKADQASAVHGALSAPTDRLIEPVGRHFLAHARRKTHNRTFSEDEMHQAQEKANQVVEEETVEFEYEDVDITNVNQDPTQWKSQDNYAVLGLTKLRYNATEDQIKKAHRRMVLLHHPDKKADKNDDAFFKCIAKAYDTLMNPVTRRQYDSVDFGMAWLEEDAPNAKSKGDFYELWRPVFEREGRFSTKQPVPSLGDANSPKEEVEAFYDFFYNMDSWRTFEWLDKEGAEGSDNRDDKRYQEKKNRAQRAQLKKEDNARLRTLVDTCLSVDPRIAIFKAEDKKKRNAKKDAKAAADKAAAEAAAKKAEEEKLAAAKAEEDAKAAAADSKKAKEMAKRIIKKEKKTLKAIVKDNNYALAADAAPATPAEIDTQLFKLDDILAKNKTAEQLEALRKSFEKAVADKNLNEVFTAAL</sequence>
<evidence type="ECO:0000259" key="6">
    <source>
        <dbReference type="PROSITE" id="PS50076"/>
    </source>
</evidence>
<keyword evidence="3" id="KW-0143">Chaperone</keyword>
<protein>
    <submittedName>
        <fullName evidence="7">Ribosome associated DnaJ chaperone Zuotin</fullName>
    </submittedName>
</protein>
<dbReference type="GO" id="GO:0006450">
    <property type="term" value="P:regulation of translational fidelity"/>
    <property type="evidence" value="ECO:0007669"/>
    <property type="project" value="EnsemblFungi"/>
</dbReference>
<dbReference type="GO" id="GO:0003713">
    <property type="term" value="F:transcription coactivator activity"/>
    <property type="evidence" value="ECO:0007669"/>
    <property type="project" value="EnsemblFungi"/>
</dbReference>
<feature type="domain" description="J" evidence="6">
    <location>
        <begin position="145"/>
        <end position="212"/>
    </location>
</feature>
<dbReference type="Pfam" id="PF16717">
    <property type="entry name" value="RAC_head"/>
    <property type="match status" value="1"/>
</dbReference>
<dbReference type="InterPro" id="IPR054076">
    <property type="entry name" value="ZUO1-like_ZHD"/>
</dbReference>